<name>A0A5B7DWT1_PORTR</name>
<sequence>MCDSSTPSTVLWAGQHVSSVSWVYCCSRPLAQLACRLNTLMEPCDASPSPHPAALDMVIKCTHVGDLTEDLANYWRECGSIQHEYRRMGEIQREYS</sequence>
<dbReference type="AlphaFoldDB" id="A0A5B7DWT1"/>
<comment type="caution">
    <text evidence="1">The sequence shown here is derived from an EMBL/GenBank/DDBJ whole genome shotgun (WGS) entry which is preliminary data.</text>
</comment>
<reference evidence="1 2" key="1">
    <citation type="submission" date="2019-05" db="EMBL/GenBank/DDBJ databases">
        <title>Another draft genome of Portunus trituberculatus and its Hox gene families provides insights of decapod evolution.</title>
        <authorList>
            <person name="Jeong J.-H."/>
            <person name="Song I."/>
            <person name="Kim S."/>
            <person name="Choi T."/>
            <person name="Kim D."/>
            <person name="Ryu S."/>
            <person name="Kim W."/>
        </authorList>
    </citation>
    <scope>NUCLEOTIDE SEQUENCE [LARGE SCALE GENOMIC DNA]</scope>
    <source>
        <tissue evidence="1">Muscle</tissue>
    </source>
</reference>
<dbReference type="EMBL" id="VSRR010001477">
    <property type="protein sequence ID" value="MPC25539.1"/>
    <property type="molecule type" value="Genomic_DNA"/>
</dbReference>
<evidence type="ECO:0000313" key="1">
    <source>
        <dbReference type="EMBL" id="MPC25539.1"/>
    </source>
</evidence>
<keyword evidence="2" id="KW-1185">Reference proteome</keyword>
<dbReference type="Proteomes" id="UP000324222">
    <property type="component" value="Unassembled WGS sequence"/>
</dbReference>
<protein>
    <submittedName>
        <fullName evidence="1">Uncharacterized protein</fullName>
    </submittedName>
</protein>
<proteinExistence type="predicted"/>
<accession>A0A5B7DWT1</accession>
<organism evidence="1 2">
    <name type="scientific">Portunus trituberculatus</name>
    <name type="common">Swimming crab</name>
    <name type="synonym">Neptunus trituberculatus</name>
    <dbReference type="NCBI Taxonomy" id="210409"/>
    <lineage>
        <taxon>Eukaryota</taxon>
        <taxon>Metazoa</taxon>
        <taxon>Ecdysozoa</taxon>
        <taxon>Arthropoda</taxon>
        <taxon>Crustacea</taxon>
        <taxon>Multicrustacea</taxon>
        <taxon>Malacostraca</taxon>
        <taxon>Eumalacostraca</taxon>
        <taxon>Eucarida</taxon>
        <taxon>Decapoda</taxon>
        <taxon>Pleocyemata</taxon>
        <taxon>Brachyura</taxon>
        <taxon>Eubrachyura</taxon>
        <taxon>Portunoidea</taxon>
        <taxon>Portunidae</taxon>
        <taxon>Portuninae</taxon>
        <taxon>Portunus</taxon>
    </lineage>
</organism>
<evidence type="ECO:0000313" key="2">
    <source>
        <dbReference type="Proteomes" id="UP000324222"/>
    </source>
</evidence>
<gene>
    <name evidence="1" type="ORF">E2C01_018657</name>
</gene>